<dbReference type="RefSeq" id="WP_046152221.1">
    <property type="nucleotide sequence ID" value="NZ_CADFGU010000005.1"/>
</dbReference>
<dbReference type="PANTHER" id="PTHR35370:SF1">
    <property type="entry name" value="TYPE VI SECRETION SYSTEM COMPONENT TSSF1"/>
    <property type="match status" value="1"/>
</dbReference>
<dbReference type="NCBIfam" id="TIGR03359">
    <property type="entry name" value="VI_chp_6"/>
    <property type="match status" value="1"/>
</dbReference>
<proteinExistence type="predicted"/>
<sequence>MSDDVLQYYKREMGYLRQQGATFAARYPNVAARLSLSGTESQDPHTERLIEAVAFLTARVHRDLDQAAPELATTLLFQVCPSLAQSLPSMAIVRMSLDPRQGNVTSGYRLPRHTALLARTVDDIACHFRTAWDTTLLPLHISAASKTQDDTITLTLETTPGITFPQCDIRRLRIHLCGDWTEVVPLYELMVAAVSRVTVSTDAGITQHLASSAWREVGFDADESLLTTSAPAYLPYVLLQEYFAFPNKFHFFDLFLPPGVFGQGNKARLTFQYSRSIKHLPALRTDHFDLACVPVVNLFERTSEPVTVKGQHYEYPLVADHRHDAHTEIVSVDTMWYVDGTSGRTVQMPHYAMGAQPADVAHSDDLHTGKEPKQAADTTADRVSGSRPLYDDTLFWGARIERSIRPNRSGTDTYIYFIDADEGRAQSSGWTVYARVLCSNRRLAERMPADARMTLTRGSQHVQAQSLTSPTAAQLPPLESEALWRLVSLLTLHYQTFSAGNAVRYVHDLLTVFSHGSAREKAQIDGVRAVRSAPMTGHIGNDGWRGFCRGTRITIEFDEAAFAGTSPLLLAAVLFRVFAMYTSVNTFVCLVVNKGGETWHQWAPAAGTYPMM</sequence>
<dbReference type="Pfam" id="PF05947">
    <property type="entry name" value="T6SS_TssF"/>
    <property type="match status" value="1"/>
</dbReference>
<feature type="compositionally biased region" description="Basic and acidic residues" evidence="1">
    <location>
        <begin position="361"/>
        <end position="374"/>
    </location>
</feature>
<evidence type="ECO:0000313" key="3">
    <source>
        <dbReference type="Proteomes" id="UP000033618"/>
    </source>
</evidence>
<comment type="caution">
    <text evidence="2">The sequence shown here is derived from an EMBL/GenBank/DDBJ whole genome shotgun (WGS) entry which is preliminary data.</text>
</comment>
<accession>A0A0F5K4X5</accession>
<gene>
    <name evidence="2" type="ORF">WM40_03790</name>
</gene>
<dbReference type="PATRIC" id="fig|28092.6.peg.902"/>
<organism evidence="2 3">
    <name type="scientific">Robbsia andropogonis</name>
    <dbReference type="NCBI Taxonomy" id="28092"/>
    <lineage>
        <taxon>Bacteria</taxon>
        <taxon>Pseudomonadati</taxon>
        <taxon>Pseudomonadota</taxon>
        <taxon>Betaproteobacteria</taxon>
        <taxon>Burkholderiales</taxon>
        <taxon>Burkholderiaceae</taxon>
        <taxon>Robbsia</taxon>
    </lineage>
</organism>
<evidence type="ECO:0000313" key="2">
    <source>
        <dbReference type="EMBL" id="KKB64577.1"/>
    </source>
</evidence>
<keyword evidence="3" id="KW-1185">Reference proteome</keyword>
<dbReference type="PIRSF" id="PIRSF028304">
    <property type="entry name" value="UCP028304"/>
    <property type="match status" value="1"/>
</dbReference>
<dbReference type="InterPro" id="IPR010272">
    <property type="entry name" value="T6SS_TssF"/>
</dbReference>
<reference evidence="2 3" key="1">
    <citation type="submission" date="2015-03" db="EMBL/GenBank/DDBJ databases">
        <title>Draft Genome Sequence of Burkholderia andropogonis type strain ICMP2807, isolated from Sorghum bicolor.</title>
        <authorList>
            <person name="Lopes-Santos L."/>
            <person name="Castro D.B."/>
            <person name="Ottoboni L.M."/>
            <person name="Park D."/>
            <person name="Weirc B.S."/>
            <person name="Destefano S.A."/>
        </authorList>
    </citation>
    <scope>NUCLEOTIDE SEQUENCE [LARGE SCALE GENOMIC DNA]</scope>
    <source>
        <strain evidence="2 3">ICMP2807</strain>
    </source>
</reference>
<name>A0A0F5K4X5_9BURK</name>
<dbReference type="PANTHER" id="PTHR35370">
    <property type="entry name" value="CYTOPLASMIC PROTEIN-RELATED-RELATED"/>
    <property type="match status" value="1"/>
</dbReference>
<dbReference type="AlphaFoldDB" id="A0A0F5K4X5"/>
<evidence type="ECO:0008006" key="4">
    <source>
        <dbReference type="Google" id="ProtNLM"/>
    </source>
</evidence>
<dbReference type="OrthoDB" id="9763676at2"/>
<evidence type="ECO:0000256" key="1">
    <source>
        <dbReference type="SAM" id="MobiDB-lite"/>
    </source>
</evidence>
<dbReference type="EMBL" id="LAQU01000003">
    <property type="protein sequence ID" value="KKB64577.1"/>
    <property type="molecule type" value="Genomic_DNA"/>
</dbReference>
<protein>
    <recommendedName>
        <fullName evidence="4">Type VI secretion protein</fullName>
    </recommendedName>
</protein>
<dbReference type="Proteomes" id="UP000033618">
    <property type="component" value="Unassembled WGS sequence"/>
</dbReference>
<dbReference type="STRING" id="28092.WM40_03790"/>
<feature type="region of interest" description="Disordered" evidence="1">
    <location>
        <begin position="361"/>
        <end position="384"/>
    </location>
</feature>